<name>A0ABT1TZK8_9GAMM</name>
<proteinExistence type="predicted"/>
<accession>A0ABT1TZK8</accession>
<gene>
    <name evidence="1" type="ORF">NP589_21345</name>
</gene>
<comment type="caution">
    <text evidence="1">The sequence shown here is derived from an EMBL/GenBank/DDBJ whole genome shotgun (WGS) entry which is preliminary data.</text>
</comment>
<evidence type="ECO:0000313" key="1">
    <source>
        <dbReference type="EMBL" id="MCQ8119970.1"/>
    </source>
</evidence>
<protein>
    <submittedName>
        <fullName evidence="1">Uncharacterized protein</fullName>
    </submittedName>
</protein>
<sequence>MSEFFNKKPAELLEIEQVVNELVGDLTHPLNNYRHPYHRDCVKAFNDLMAHADSIRQHWVSPRIF</sequence>
<dbReference type="EMBL" id="JANIBL010000124">
    <property type="protein sequence ID" value="MCQ8119970.1"/>
    <property type="molecule type" value="Genomic_DNA"/>
</dbReference>
<reference evidence="1 2" key="1">
    <citation type="submission" date="2022-07" db="EMBL/GenBank/DDBJ databases">
        <title>Methylomonas rivi sp. nov., Methylomonas rosea sp. nov., Methylomonas aureus sp. nov. and Methylomonas subterranea sp. nov., four novel methanotrophs isolated from a freshwater creek and the deep terrestrial subsurface.</title>
        <authorList>
            <person name="Abin C."/>
            <person name="Sankaranarayanan K."/>
            <person name="Garner C."/>
            <person name="Sindelar R."/>
            <person name="Kotary K."/>
            <person name="Garner R."/>
            <person name="Barclay S."/>
            <person name="Lawson P."/>
            <person name="Krumholz L."/>
        </authorList>
    </citation>
    <scope>NUCLEOTIDE SEQUENCE [LARGE SCALE GENOMIC DNA]</scope>
    <source>
        <strain evidence="1 2">WSC-7</strain>
    </source>
</reference>
<dbReference type="RefSeq" id="WP_256608779.1">
    <property type="nucleotide sequence ID" value="NZ_JANIBL010000124.1"/>
</dbReference>
<dbReference type="Proteomes" id="UP001524570">
    <property type="component" value="Unassembled WGS sequence"/>
</dbReference>
<organism evidence="1 2">
    <name type="scientific">Methylomonas rosea</name>
    <dbReference type="NCBI Taxonomy" id="2952227"/>
    <lineage>
        <taxon>Bacteria</taxon>
        <taxon>Pseudomonadati</taxon>
        <taxon>Pseudomonadota</taxon>
        <taxon>Gammaproteobacteria</taxon>
        <taxon>Methylococcales</taxon>
        <taxon>Methylococcaceae</taxon>
        <taxon>Methylomonas</taxon>
    </lineage>
</organism>
<keyword evidence="2" id="KW-1185">Reference proteome</keyword>
<evidence type="ECO:0000313" key="2">
    <source>
        <dbReference type="Proteomes" id="UP001524570"/>
    </source>
</evidence>